<evidence type="ECO:0000259" key="2">
    <source>
        <dbReference type="PROSITE" id="PS51512"/>
    </source>
</evidence>
<dbReference type="PANTHER" id="PTHR13586:SF0">
    <property type="entry name" value="TRAILER HITCH, ISOFORM H"/>
    <property type="match status" value="1"/>
</dbReference>
<protein>
    <recommendedName>
        <fullName evidence="2">DFDF domain-containing protein</fullName>
    </recommendedName>
</protein>
<dbReference type="GO" id="GO:0034063">
    <property type="term" value="P:stress granule assembly"/>
    <property type="evidence" value="ECO:0007669"/>
    <property type="project" value="TreeGrafter"/>
</dbReference>
<dbReference type="InterPro" id="IPR010920">
    <property type="entry name" value="LSM_dom_sf"/>
</dbReference>
<keyword evidence="4" id="KW-1185">Reference proteome</keyword>
<dbReference type="GO" id="GO:0033962">
    <property type="term" value="P:P-body assembly"/>
    <property type="evidence" value="ECO:0007669"/>
    <property type="project" value="TreeGrafter"/>
</dbReference>
<feature type="compositionally biased region" description="Basic and acidic residues" evidence="1">
    <location>
        <begin position="518"/>
        <end position="527"/>
    </location>
</feature>
<dbReference type="Gene3D" id="2.30.30.100">
    <property type="match status" value="1"/>
</dbReference>
<feature type="domain" description="DFDF" evidence="2">
    <location>
        <begin position="445"/>
        <end position="481"/>
    </location>
</feature>
<feature type="region of interest" description="Disordered" evidence="1">
    <location>
        <begin position="509"/>
        <end position="529"/>
    </location>
</feature>
<dbReference type="InterPro" id="IPR025762">
    <property type="entry name" value="DFDF"/>
</dbReference>
<dbReference type="SMART" id="SM01199">
    <property type="entry name" value="FDF"/>
    <property type="match status" value="1"/>
</dbReference>
<dbReference type="AlphaFoldDB" id="A0AAN7LCJ8"/>
<dbReference type="GO" id="GO:0003729">
    <property type="term" value="F:mRNA binding"/>
    <property type="evidence" value="ECO:0007669"/>
    <property type="project" value="TreeGrafter"/>
</dbReference>
<dbReference type="SMART" id="SM01271">
    <property type="entry name" value="LSM14"/>
    <property type="match status" value="1"/>
</dbReference>
<dbReference type="SUPFAM" id="SSF50182">
    <property type="entry name" value="Sm-like ribonucleoproteins"/>
    <property type="match status" value="1"/>
</dbReference>
<sequence length="589" mass="64435">MASPVAAFSSSGSGDSCKASLLNIVTKSEMRYEGFIYNINFHDATIGLKNVRSFGTEGRRKDGPEVLPGGRVFEYVQFSENDIKDLQVFQSSAPQNVSSVLDDPAIIQTHYTPPALTSKSAPYASSQSMANLSMGGLQNLAVKGIILLLSPFRNLESTHTLLAPPRGQMNTSEIQLRVQGSEGPSTGIPFVEQQSLVGSAQGLTAMYPMKQQMHHHAFNYSIPSSTSNPDEPSRSLILPVSLGSLISVPNSVTLPGFPNSPLLSSLISPSMFSDCEHNIIPTIMPSPTTSFVSPLTPMDLERSSSMPIATDKPNFTVCSIFQTFLSADGVSISCNTEELKLSSVVTGLRSPTEPANCPSPQSLEIILDDVDAIKVLTSESHSISSKGDKAPDLLVRAAPSRKIDGNSTHAHQISKGSSKQIVVKKDGTDVISWENLRGRSMERGKKITHSTELMEDFDFEAMNRKFKKDEIWGDLGKLRNQLKAKDEKMMQPRVTWRHSVTPRQFKRIAGHRERRKREREMERKGAESEPTGHLALSLFLVDVLSTGSSGSLIPDLKLLEKILSCLRLICIGVIGFSKSRFKGEGNRHH</sequence>
<dbReference type="Proteomes" id="UP001346149">
    <property type="component" value="Unassembled WGS sequence"/>
</dbReference>
<dbReference type="PROSITE" id="PS51512">
    <property type="entry name" value="DFDF"/>
    <property type="match status" value="1"/>
</dbReference>
<dbReference type="EMBL" id="JAXQNO010000016">
    <property type="protein sequence ID" value="KAK4782520.1"/>
    <property type="molecule type" value="Genomic_DNA"/>
</dbReference>
<organism evidence="3 4">
    <name type="scientific">Trapa natans</name>
    <name type="common">Water chestnut</name>
    <dbReference type="NCBI Taxonomy" id="22666"/>
    <lineage>
        <taxon>Eukaryota</taxon>
        <taxon>Viridiplantae</taxon>
        <taxon>Streptophyta</taxon>
        <taxon>Embryophyta</taxon>
        <taxon>Tracheophyta</taxon>
        <taxon>Spermatophyta</taxon>
        <taxon>Magnoliopsida</taxon>
        <taxon>eudicotyledons</taxon>
        <taxon>Gunneridae</taxon>
        <taxon>Pentapetalae</taxon>
        <taxon>rosids</taxon>
        <taxon>malvids</taxon>
        <taxon>Myrtales</taxon>
        <taxon>Lythraceae</taxon>
        <taxon>Trapa</taxon>
    </lineage>
</organism>
<dbReference type="InterPro" id="IPR025609">
    <property type="entry name" value="Lsm14-like_N"/>
</dbReference>
<proteinExistence type="predicted"/>
<dbReference type="Pfam" id="PF12701">
    <property type="entry name" value="LSM14"/>
    <property type="match status" value="1"/>
</dbReference>
<dbReference type="PANTHER" id="PTHR13586">
    <property type="entry name" value="SCD6 PROTEIN-RELATED"/>
    <property type="match status" value="1"/>
</dbReference>
<accession>A0AAN7LCJ8</accession>
<evidence type="ECO:0000256" key="1">
    <source>
        <dbReference type="SAM" id="MobiDB-lite"/>
    </source>
</evidence>
<dbReference type="GO" id="GO:0000932">
    <property type="term" value="C:P-body"/>
    <property type="evidence" value="ECO:0007669"/>
    <property type="project" value="TreeGrafter"/>
</dbReference>
<gene>
    <name evidence="3" type="ORF">SAY86_016622</name>
</gene>
<dbReference type="InterPro" id="IPR019050">
    <property type="entry name" value="FDF_dom"/>
</dbReference>
<name>A0AAN7LCJ8_TRANT</name>
<comment type="caution">
    <text evidence="3">The sequence shown here is derived from an EMBL/GenBank/DDBJ whole genome shotgun (WGS) entry which is preliminary data.</text>
</comment>
<evidence type="ECO:0000313" key="3">
    <source>
        <dbReference type="EMBL" id="KAK4782520.1"/>
    </source>
</evidence>
<evidence type="ECO:0000313" key="4">
    <source>
        <dbReference type="Proteomes" id="UP001346149"/>
    </source>
</evidence>
<dbReference type="Pfam" id="PF09532">
    <property type="entry name" value="FDF"/>
    <property type="match status" value="1"/>
</dbReference>
<reference evidence="3 4" key="1">
    <citation type="journal article" date="2023" name="Hortic Res">
        <title>Pangenome of water caltrop reveals structural variations and asymmetric subgenome divergence after allopolyploidization.</title>
        <authorList>
            <person name="Zhang X."/>
            <person name="Chen Y."/>
            <person name="Wang L."/>
            <person name="Yuan Y."/>
            <person name="Fang M."/>
            <person name="Shi L."/>
            <person name="Lu R."/>
            <person name="Comes H.P."/>
            <person name="Ma Y."/>
            <person name="Chen Y."/>
            <person name="Huang G."/>
            <person name="Zhou Y."/>
            <person name="Zheng Z."/>
            <person name="Qiu Y."/>
        </authorList>
    </citation>
    <scope>NUCLEOTIDE SEQUENCE [LARGE SCALE GENOMIC DNA]</scope>
    <source>
        <strain evidence="3">F231</strain>
    </source>
</reference>